<evidence type="ECO:0000259" key="19">
    <source>
        <dbReference type="Pfam" id="PF00912"/>
    </source>
</evidence>
<keyword evidence="9" id="KW-0573">Peptidoglycan synthesis</keyword>
<evidence type="ECO:0000256" key="16">
    <source>
        <dbReference type="SAM" id="MobiDB-lite"/>
    </source>
</evidence>
<proteinExistence type="predicted"/>
<keyword evidence="1" id="KW-1003">Cell membrane</keyword>
<gene>
    <name evidence="20" type="ORF">EAF07_03985</name>
</gene>
<evidence type="ECO:0000256" key="15">
    <source>
        <dbReference type="ARBA" id="ARBA00049902"/>
    </source>
</evidence>
<name>A0A3L9DRI2_9STRE</name>
<keyword evidence="5" id="KW-0808">Transferase</keyword>
<evidence type="ECO:0000256" key="6">
    <source>
        <dbReference type="ARBA" id="ARBA00022692"/>
    </source>
</evidence>
<evidence type="ECO:0000256" key="9">
    <source>
        <dbReference type="ARBA" id="ARBA00022984"/>
    </source>
</evidence>
<dbReference type="GO" id="GO:0009002">
    <property type="term" value="F:serine-type D-Ala-D-Ala carboxypeptidase activity"/>
    <property type="evidence" value="ECO:0007669"/>
    <property type="project" value="UniProtKB-EC"/>
</dbReference>
<keyword evidence="11 17" id="KW-0472">Membrane</keyword>
<dbReference type="InterPro" id="IPR036950">
    <property type="entry name" value="PBP_transglycosylase"/>
</dbReference>
<dbReference type="InterPro" id="IPR012338">
    <property type="entry name" value="Beta-lactam/transpept-like"/>
</dbReference>
<evidence type="ECO:0000256" key="11">
    <source>
        <dbReference type="ARBA" id="ARBA00023136"/>
    </source>
</evidence>
<dbReference type="EMBL" id="RCVM01000005">
    <property type="protein sequence ID" value="RLY03951.1"/>
    <property type="molecule type" value="Genomic_DNA"/>
</dbReference>
<evidence type="ECO:0000313" key="20">
    <source>
        <dbReference type="EMBL" id="RLY03951.1"/>
    </source>
</evidence>
<dbReference type="GO" id="GO:0006508">
    <property type="term" value="P:proteolysis"/>
    <property type="evidence" value="ECO:0007669"/>
    <property type="project" value="UniProtKB-KW"/>
</dbReference>
<feature type="domain" description="Glycosyl transferase family 51" evidence="19">
    <location>
        <begin position="106"/>
        <end position="292"/>
    </location>
</feature>
<evidence type="ECO:0000256" key="7">
    <source>
        <dbReference type="ARBA" id="ARBA00022801"/>
    </source>
</evidence>
<comment type="catalytic activity">
    <reaction evidence="15">
        <text>[GlcNAc-(1-&gt;4)-Mur2Ac(oyl-L-Ala-gamma-D-Glu-L-Lys-D-Ala-D-Ala)](n)-di-trans,octa-cis-undecaprenyl diphosphate + beta-D-GlcNAc-(1-&gt;4)-Mur2Ac(oyl-L-Ala-gamma-D-Glu-L-Lys-D-Ala-D-Ala)-di-trans,octa-cis-undecaprenyl diphosphate = [GlcNAc-(1-&gt;4)-Mur2Ac(oyl-L-Ala-gamma-D-Glu-L-Lys-D-Ala-D-Ala)](n+1)-di-trans,octa-cis-undecaprenyl diphosphate + di-trans,octa-cis-undecaprenyl diphosphate + H(+)</text>
        <dbReference type="Rhea" id="RHEA:23708"/>
        <dbReference type="Rhea" id="RHEA-COMP:9602"/>
        <dbReference type="Rhea" id="RHEA-COMP:9603"/>
        <dbReference type="ChEBI" id="CHEBI:15378"/>
        <dbReference type="ChEBI" id="CHEBI:58405"/>
        <dbReference type="ChEBI" id="CHEBI:60033"/>
        <dbReference type="ChEBI" id="CHEBI:78435"/>
        <dbReference type="EC" id="2.4.99.28"/>
    </reaction>
</comment>
<keyword evidence="13" id="KW-0961">Cell wall biogenesis/degradation</keyword>
<keyword evidence="7" id="KW-0378">Hydrolase</keyword>
<dbReference type="InterPro" id="IPR001264">
    <property type="entry name" value="Glyco_trans_51"/>
</dbReference>
<dbReference type="Pfam" id="PF00905">
    <property type="entry name" value="Transpeptidase"/>
    <property type="match status" value="1"/>
</dbReference>
<feature type="domain" description="Penicillin-binding protein transpeptidase" evidence="18">
    <location>
        <begin position="418"/>
        <end position="652"/>
    </location>
</feature>
<accession>A0A3L9DRI2</accession>
<dbReference type="Gene3D" id="3.40.710.10">
    <property type="entry name" value="DD-peptidase/beta-lactamase superfamily"/>
    <property type="match status" value="1"/>
</dbReference>
<evidence type="ECO:0000256" key="14">
    <source>
        <dbReference type="ARBA" id="ARBA00034000"/>
    </source>
</evidence>
<feature type="transmembrane region" description="Helical" evidence="17">
    <location>
        <begin position="53"/>
        <end position="74"/>
    </location>
</feature>
<evidence type="ECO:0000256" key="1">
    <source>
        <dbReference type="ARBA" id="ARBA00022475"/>
    </source>
</evidence>
<evidence type="ECO:0000256" key="10">
    <source>
        <dbReference type="ARBA" id="ARBA00022989"/>
    </source>
</evidence>
<keyword evidence="4" id="KW-0328">Glycosyltransferase</keyword>
<evidence type="ECO:0000256" key="2">
    <source>
        <dbReference type="ARBA" id="ARBA00022645"/>
    </source>
</evidence>
<evidence type="ECO:0000256" key="5">
    <source>
        <dbReference type="ARBA" id="ARBA00022679"/>
    </source>
</evidence>
<evidence type="ECO:0000256" key="8">
    <source>
        <dbReference type="ARBA" id="ARBA00022960"/>
    </source>
</evidence>
<organism evidence="20 21">
    <name type="scientific">Streptococcus hillyeri</name>
    <dbReference type="NCBI Taxonomy" id="2282420"/>
    <lineage>
        <taxon>Bacteria</taxon>
        <taxon>Bacillati</taxon>
        <taxon>Bacillota</taxon>
        <taxon>Bacilli</taxon>
        <taxon>Lactobacillales</taxon>
        <taxon>Streptococcaceae</taxon>
        <taxon>Streptococcus</taxon>
    </lineage>
</organism>
<dbReference type="NCBIfam" id="NF038274">
    <property type="entry name" value="strep_PBP1B"/>
    <property type="match status" value="1"/>
</dbReference>
<evidence type="ECO:0000256" key="3">
    <source>
        <dbReference type="ARBA" id="ARBA00022670"/>
    </source>
</evidence>
<dbReference type="GO" id="GO:0008658">
    <property type="term" value="F:penicillin binding"/>
    <property type="evidence" value="ECO:0007669"/>
    <property type="project" value="InterPro"/>
</dbReference>
<keyword evidence="12" id="KW-0511">Multifunctional enzyme</keyword>
<protein>
    <submittedName>
        <fullName evidence="20">Penicillin-binding protein</fullName>
    </submittedName>
</protein>
<feature type="compositionally biased region" description="Basic and acidic residues" evidence="16">
    <location>
        <begin position="785"/>
        <end position="814"/>
    </location>
</feature>
<keyword evidence="8" id="KW-0133">Cell shape</keyword>
<evidence type="ECO:0000259" key="18">
    <source>
        <dbReference type="Pfam" id="PF00905"/>
    </source>
</evidence>
<keyword evidence="3" id="KW-0645">Protease</keyword>
<dbReference type="PANTHER" id="PTHR32282">
    <property type="entry name" value="BINDING PROTEIN TRANSPEPTIDASE, PUTATIVE-RELATED"/>
    <property type="match status" value="1"/>
</dbReference>
<dbReference type="Gene3D" id="3.40.50.12800">
    <property type="match status" value="1"/>
</dbReference>
<keyword evidence="2" id="KW-0121">Carboxypeptidase</keyword>
<keyword evidence="10 17" id="KW-1133">Transmembrane helix</keyword>
<dbReference type="PANTHER" id="PTHR32282:SF32">
    <property type="entry name" value="PENICILLIN-BINDING PROTEIN 2A"/>
    <property type="match status" value="1"/>
</dbReference>
<reference evidence="20 21" key="1">
    <citation type="submission" date="2018-10" db="EMBL/GenBank/DDBJ databases">
        <title>Streptococcus hillyeri sp. nov., isolated from equine tracheal sample.</title>
        <authorList>
            <person name="Macfadyen A.C."/>
            <person name="Waller A."/>
            <person name="Paterson G.K."/>
        </authorList>
    </citation>
    <scope>NUCLEOTIDE SEQUENCE [LARGE SCALE GENOMIC DNA]</scope>
    <source>
        <strain evidence="20 21">28462</strain>
    </source>
</reference>
<dbReference type="Pfam" id="PF00912">
    <property type="entry name" value="Transgly"/>
    <property type="match status" value="1"/>
</dbReference>
<dbReference type="GO" id="GO:0009252">
    <property type="term" value="P:peptidoglycan biosynthetic process"/>
    <property type="evidence" value="ECO:0007669"/>
    <property type="project" value="UniProtKB-KW"/>
</dbReference>
<dbReference type="AlphaFoldDB" id="A0A3L9DRI2"/>
<dbReference type="SUPFAM" id="SSF56601">
    <property type="entry name" value="beta-lactamase/transpeptidase-like"/>
    <property type="match status" value="1"/>
</dbReference>
<feature type="region of interest" description="Disordered" evidence="16">
    <location>
        <begin position="778"/>
        <end position="825"/>
    </location>
</feature>
<evidence type="ECO:0000256" key="17">
    <source>
        <dbReference type="SAM" id="Phobius"/>
    </source>
</evidence>
<feature type="compositionally biased region" description="Acidic residues" evidence="16">
    <location>
        <begin position="815"/>
        <end position="825"/>
    </location>
</feature>
<dbReference type="OrthoDB" id="9766909at2"/>
<dbReference type="GO" id="GO:0008360">
    <property type="term" value="P:regulation of cell shape"/>
    <property type="evidence" value="ECO:0007669"/>
    <property type="project" value="UniProtKB-KW"/>
</dbReference>
<comment type="caution">
    <text evidence="20">The sequence shown here is derived from an EMBL/GenBank/DDBJ whole genome shotgun (WGS) entry which is preliminary data.</text>
</comment>
<sequence length="825" mass="90169">MNDWKKKFADFWQGLKNKNGSKNSSRSSKSAERYNWKDYGLVFLRTLKLLVDFAYLILALISLLGAGIGAGYLASQVDTVDVPETKELTAKVSDLSKISQLTYADGKLISKIDTDLLRTPVESSAISDNIKNAIVATEDENFKSHKGVVPKAIFRATLGSVLGIGESSGGSTLTQQLIKQQILGDDPTFKRKATEILYALELERNMDKDTILTNYLNVSPFGRNHKGQNIAGIEEAAQGIFGVSAKDLTIPQAAFLAGLPQSPIVYSPYLPTGAFKTDEDMTLGLTRQKNVLYNMYRAGMLTKEDYESYLAYDLKQDFRQPEARTTDSHDYLYYAVLEEAQEIMYQYLIKRDKVSEQELKNDATKETYRELAYQELSQGGYTVKSTIKPNIYKAMQDAVANYGHLLDDGTGEVQVGNVLLDNSTGAILGFVGGRNYNTNQNNHALNSLRSPGSSIKPILPYAIAIDRGLMGSASIVSNYPTTYSSGQRIYHVGDAGTKMITLQEALNISWNIPAFWTYKMLRDKGVDVESYMTKMGYDIQEYGIESLPLGGGVEVSVLQQANAYQTLANGGAYLKHYIVESVTASDGTVIFKHEKKPVQVFSKATASIMMHLLRGPLTSGYTTRYLSALRGVNGNLANADWAGKTGTTDDYTDSWLVVTTPGASLGSWIGHDDNTPLAAGTGVTNMASYLAQLTNAIHAADSSVFATNKRFELDSSVIGSTVLASTGLRPGTVLVNGKSITVGGATTTSYWAKNGAPSMTYRFAIGGTDADYTNAWGAFMPNDSNKNKQESRTDEKDKDRDKKEDTKTDDKESSESSDAESDSSE</sequence>
<dbReference type="GO" id="GO:0008955">
    <property type="term" value="F:peptidoglycan glycosyltransferase activity"/>
    <property type="evidence" value="ECO:0007669"/>
    <property type="project" value="UniProtKB-EC"/>
</dbReference>
<dbReference type="SUPFAM" id="SSF53955">
    <property type="entry name" value="Lysozyme-like"/>
    <property type="match status" value="1"/>
</dbReference>
<dbReference type="Proteomes" id="UP000279194">
    <property type="component" value="Unassembled WGS sequence"/>
</dbReference>
<evidence type="ECO:0000313" key="21">
    <source>
        <dbReference type="Proteomes" id="UP000279194"/>
    </source>
</evidence>
<dbReference type="InterPro" id="IPR023346">
    <property type="entry name" value="Lysozyme-like_dom_sf"/>
</dbReference>
<comment type="catalytic activity">
    <reaction evidence="14">
        <text>Preferential cleavage: (Ac)2-L-Lys-D-Ala-|-D-Ala. Also transpeptidation of peptidyl-alanyl moieties that are N-acyl substituents of D-alanine.</text>
        <dbReference type="EC" id="3.4.16.4"/>
    </reaction>
</comment>
<dbReference type="GO" id="GO:0030288">
    <property type="term" value="C:outer membrane-bounded periplasmic space"/>
    <property type="evidence" value="ECO:0007669"/>
    <property type="project" value="TreeGrafter"/>
</dbReference>
<dbReference type="GO" id="GO:0071555">
    <property type="term" value="P:cell wall organization"/>
    <property type="evidence" value="ECO:0007669"/>
    <property type="project" value="UniProtKB-KW"/>
</dbReference>
<dbReference type="InterPro" id="IPR050396">
    <property type="entry name" value="Glycosyltr_51/Transpeptidase"/>
</dbReference>
<evidence type="ECO:0000256" key="4">
    <source>
        <dbReference type="ARBA" id="ARBA00022676"/>
    </source>
</evidence>
<dbReference type="InterPro" id="IPR001460">
    <property type="entry name" value="PCN-bd_Tpept"/>
</dbReference>
<keyword evidence="6 17" id="KW-0812">Transmembrane</keyword>
<keyword evidence="21" id="KW-1185">Reference proteome</keyword>
<evidence type="ECO:0000256" key="13">
    <source>
        <dbReference type="ARBA" id="ARBA00023316"/>
    </source>
</evidence>
<dbReference type="Gene3D" id="1.10.3810.10">
    <property type="entry name" value="Biosynthetic peptidoglycan transglycosylase-like"/>
    <property type="match status" value="1"/>
</dbReference>
<evidence type="ECO:0000256" key="12">
    <source>
        <dbReference type="ARBA" id="ARBA00023268"/>
    </source>
</evidence>